<evidence type="ECO:0000313" key="6">
    <source>
        <dbReference type="EMBL" id="CAF3716630.1"/>
    </source>
</evidence>
<dbReference type="Pfam" id="PF01608">
    <property type="entry name" value="I_LWEQ"/>
    <property type="match status" value="1"/>
</dbReference>
<dbReference type="FunFam" id="1.20.1410.10:FF:000006">
    <property type="entry name" value="Huntingtin interacting protein"/>
    <property type="match status" value="1"/>
</dbReference>
<sequence>MQDQVHELQKSISQKDSKLIEEKNSRLQLEEQIRQQLENTRRIEEMHALEQKVNSDEKYIKMRDQYNKLREEHILVLRREGEIKKQLGIMKQNYEQLLETKNKLEIDYKKLKDECEQMNFNFNSKISQFETLDNEILQMRKINDNLKKNIEKLTSLNQTLENTMKSMTNELVEKKQILQKEKSSWENQSKTELTILRFVEDLNQLIETFKQNQLNLQEALVEKEKIIQETSAEKKKIIQENELKKKDFQSDIEKLREYNKTIEVSLKSTSNDLTEKIVTLENEVKRLKDENENLLKLIEQTKNEKSILEENLTQCNMKIEKLRTVNELLEKQLEQLNEKHSQDKEQYELFYVNAAQTKAHIEENLAQMNTRHNELNDTIIALTSERNDYKTSVLAMSERIKEIENEKKVPRTLDQLYKQTQDEKVKIDKQLATHTSEFESKLKEYELNRKDLLDQNREHEENLIDLVHEKEVLETKVEDLQLTAQDLAKKLHFINESQKLLQINHTNILENLKESYKLSLLDHCINHIYDGIERSNDSELLYCKSGAEYLLSRLKSSLSTLTTTHDYWKKHQSSEGALLSFLNECVSLSHYISDVVVHGKATSNLVQDADKGVELADSCREVGTSSIEIFDTYKRTISPESFENDIKDLTRKLNRLITNTTNLLPKITDISKEELGDLVEKELQNTHETIDEAVRQIQALLEKSRITDTGVKLEVNSKILDTCGELMQAIRQLIIRARDLQKEIVSQGRGTATAKEFYTKNHKWTEGLVSAAKNVGLNAKVLIESADHLLSGNGKFEEIIACSNEIASATAQLVAASNVKADRESKNREALTHASKQVTAATAQVVATAKSGAITIEEKSTLDFSSYSLHKTKRAEMDAQVKVLELEKQLEQAKVSLYTLRKRHYQLAGEDGGWDANGTNIRS</sequence>
<dbReference type="GO" id="GO:0051015">
    <property type="term" value="F:actin filament binding"/>
    <property type="evidence" value="ECO:0007669"/>
    <property type="project" value="TreeGrafter"/>
</dbReference>
<evidence type="ECO:0000259" key="4">
    <source>
        <dbReference type="PROSITE" id="PS50945"/>
    </source>
</evidence>
<gene>
    <name evidence="5" type="ORF">OVA965_LOCUS11665</name>
    <name evidence="6" type="ORF">TMI583_LOCUS11669</name>
</gene>
<feature type="coiled-coil region" evidence="3">
    <location>
        <begin position="435"/>
        <end position="490"/>
    </location>
</feature>
<accession>A0A8S2DDG1</accession>
<dbReference type="SMART" id="SM00307">
    <property type="entry name" value="ILWEQ"/>
    <property type="match status" value="1"/>
</dbReference>
<evidence type="ECO:0000256" key="3">
    <source>
        <dbReference type="SAM" id="Coils"/>
    </source>
</evidence>
<dbReference type="Proteomes" id="UP000682733">
    <property type="component" value="Unassembled WGS sequence"/>
</dbReference>
<dbReference type="GO" id="GO:0032051">
    <property type="term" value="F:clathrin light chain binding"/>
    <property type="evidence" value="ECO:0007669"/>
    <property type="project" value="TreeGrafter"/>
</dbReference>
<protein>
    <recommendedName>
        <fullName evidence="4">I/LWEQ domain-containing protein</fullName>
    </recommendedName>
</protein>
<keyword evidence="3" id="KW-0175">Coiled coil</keyword>
<feature type="domain" description="I/LWEQ" evidence="4">
    <location>
        <begin position="667"/>
        <end position="908"/>
    </location>
</feature>
<dbReference type="GO" id="GO:0006897">
    <property type="term" value="P:endocytosis"/>
    <property type="evidence" value="ECO:0007669"/>
    <property type="project" value="InterPro"/>
</dbReference>
<reference evidence="5" key="1">
    <citation type="submission" date="2021-02" db="EMBL/GenBank/DDBJ databases">
        <authorList>
            <person name="Nowell W R."/>
        </authorList>
    </citation>
    <scope>NUCLEOTIDE SEQUENCE</scope>
</reference>
<name>A0A8S2DDG1_9BILA</name>
<feature type="coiled-coil region" evidence="3">
    <location>
        <begin position="874"/>
        <end position="903"/>
    </location>
</feature>
<dbReference type="PANTHER" id="PTHR10407">
    <property type="entry name" value="HUNTINGTIN INTERACTING PROTEIN 1"/>
    <property type="match status" value="1"/>
</dbReference>
<proteinExistence type="predicted"/>
<dbReference type="GO" id="GO:0048268">
    <property type="term" value="P:clathrin coat assembly"/>
    <property type="evidence" value="ECO:0007669"/>
    <property type="project" value="TreeGrafter"/>
</dbReference>
<dbReference type="PANTHER" id="PTHR10407:SF15">
    <property type="entry name" value="HUNTINGTIN INTERACTING PROTEIN 1"/>
    <property type="match status" value="1"/>
</dbReference>
<dbReference type="InterPro" id="IPR030224">
    <property type="entry name" value="Sla2_fam"/>
</dbReference>
<dbReference type="GO" id="GO:0030136">
    <property type="term" value="C:clathrin-coated vesicle"/>
    <property type="evidence" value="ECO:0007669"/>
    <property type="project" value="TreeGrafter"/>
</dbReference>
<dbReference type="AlphaFoldDB" id="A0A8S2DDG1"/>
<evidence type="ECO:0000256" key="1">
    <source>
        <dbReference type="ARBA" id="ARBA00004496"/>
    </source>
</evidence>
<organism evidence="5 7">
    <name type="scientific">Didymodactylos carnosus</name>
    <dbReference type="NCBI Taxonomy" id="1234261"/>
    <lineage>
        <taxon>Eukaryota</taxon>
        <taxon>Metazoa</taxon>
        <taxon>Spiralia</taxon>
        <taxon>Gnathifera</taxon>
        <taxon>Rotifera</taxon>
        <taxon>Eurotatoria</taxon>
        <taxon>Bdelloidea</taxon>
        <taxon>Philodinida</taxon>
        <taxon>Philodinidae</taxon>
        <taxon>Didymodactylos</taxon>
    </lineage>
</organism>
<dbReference type="InterPro" id="IPR035964">
    <property type="entry name" value="I/LWEQ_dom_sf"/>
</dbReference>
<evidence type="ECO:0000313" key="7">
    <source>
        <dbReference type="Proteomes" id="UP000677228"/>
    </source>
</evidence>
<dbReference type="EMBL" id="CAJNOK010004557">
    <property type="protein sequence ID" value="CAF0941575.1"/>
    <property type="molecule type" value="Genomic_DNA"/>
</dbReference>
<dbReference type="EMBL" id="CAJOBA010004562">
    <property type="protein sequence ID" value="CAF3716630.1"/>
    <property type="molecule type" value="Genomic_DNA"/>
</dbReference>
<dbReference type="PROSITE" id="PS50945">
    <property type="entry name" value="I_LWEQ"/>
    <property type="match status" value="1"/>
</dbReference>
<dbReference type="GO" id="GO:0030864">
    <property type="term" value="C:cortical actin cytoskeleton"/>
    <property type="evidence" value="ECO:0007669"/>
    <property type="project" value="TreeGrafter"/>
</dbReference>
<evidence type="ECO:0000313" key="5">
    <source>
        <dbReference type="EMBL" id="CAF0941575.1"/>
    </source>
</evidence>
<keyword evidence="2" id="KW-0963">Cytoplasm</keyword>
<dbReference type="GO" id="GO:0007015">
    <property type="term" value="P:actin filament organization"/>
    <property type="evidence" value="ECO:0007669"/>
    <property type="project" value="TreeGrafter"/>
</dbReference>
<comment type="subcellular location">
    <subcellularLocation>
        <location evidence="1">Cytoplasm</location>
    </subcellularLocation>
</comment>
<evidence type="ECO:0000256" key="2">
    <source>
        <dbReference type="ARBA" id="ARBA00022490"/>
    </source>
</evidence>
<comment type="caution">
    <text evidence="5">The sequence shown here is derived from an EMBL/GenBank/DDBJ whole genome shotgun (WGS) entry which is preliminary data.</text>
</comment>
<dbReference type="InterPro" id="IPR002558">
    <property type="entry name" value="ILWEQ_dom"/>
</dbReference>
<dbReference type="GO" id="GO:0080025">
    <property type="term" value="F:phosphatidylinositol-3,5-bisphosphate binding"/>
    <property type="evidence" value="ECO:0007669"/>
    <property type="project" value="TreeGrafter"/>
</dbReference>
<dbReference type="Proteomes" id="UP000677228">
    <property type="component" value="Unassembled WGS sequence"/>
</dbReference>
<dbReference type="Gene3D" id="1.20.1410.10">
    <property type="entry name" value="I/LWEQ domain"/>
    <property type="match status" value="1"/>
</dbReference>
<dbReference type="GO" id="GO:0043325">
    <property type="term" value="F:phosphatidylinositol-3,4-bisphosphate binding"/>
    <property type="evidence" value="ECO:0007669"/>
    <property type="project" value="TreeGrafter"/>
</dbReference>
<dbReference type="GO" id="GO:0035615">
    <property type="term" value="F:clathrin adaptor activity"/>
    <property type="evidence" value="ECO:0007669"/>
    <property type="project" value="TreeGrafter"/>
</dbReference>
<dbReference type="SUPFAM" id="SSF109885">
    <property type="entry name" value="I/LWEQ domain"/>
    <property type="match status" value="1"/>
</dbReference>
<feature type="coiled-coil region" evidence="3">
    <location>
        <begin position="683"/>
        <end position="743"/>
    </location>
</feature>
<feature type="coiled-coil region" evidence="3">
    <location>
        <begin position="19"/>
        <end position="406"/>
    </location>
</feature>